<organism evidence="3 4">
    <name type="scientific">Cyclostephanos tholiformis</name>
    <dbReference type="NCBI Taxonomy" id="382380"/>
    <lineage>
        <taxon>Eukaryota</taxon>
        <taxon>Sar</taxon>
        <taxon>Stramenopiles</taxon>
        <taxon>Ochrophyta</taxon>
        <taxon>Bacillariophyta</taxon>
        <taxon>Coscinodiscophyceae</taxon>
        <taxon>Thalassiosirophycidae</taxon>
        <taxon>Stephanodiscales</taxon>
        <taxon>Stephanodiscaceae</taxon>
        <taxon>Cyclostephanos</taxon>
    </lineage>
</organism>
<dbReference type="InterPro" id="IPR036034">
    <property type="entry name" value="PDZ_sf"/>
</dbReference>
<feature type="compositionally biased region" description="Pro residues" evidence="1">
    <location>
        <begin position="21"/>
        <end position="30"/>
    </location>
</feature>
<feature type="compositionally biased region" description="Basic and acidic residues" evidence="1">
    <location>
        <begin position="1"/>
        <end position="13"/>
    </location>
</feature>
<dbReference type="AlphaFoldDB" id="A0ABD3R5K6"/>
<proteinExistence type="predicted"/>
<evidence type="ECO:0000313" key="4">
    <source>
        <dbReference type="Proteomes" id="UP001530377"/>
    </source>
</evidence>
<dbReference type="EMBL" id="JALLPB020000606">
    <property type="protein sequence ID" value="KAL3807622.1"/>
    <property type="molecule type" value="Genomic_DNA"/>
</dbReference>
<name>A0ABD3R5K6_9STRA</name>
<feature type="compositionally biased region" description="Polar residues" evidence="1">
    <location>
        <begin position="577"/>
        <end position="588"/>
    </location>
</feature>
<dbReference type="PROSITE" id="PS50106">
    <property type="entry name" value="PDZ"/>
    <property type="match status" value="1"/>
</dbReference>
<sequence>MMRMRQSEMEGHRQQPSAASRPPPPPPPPRRAVVVNPYLSRRMSSAPTTASTSTTPANTPSHAASPLAKIKTTTTTTTTTTSSKKRTRKETDATTSTAAYTTMMTKPHPAIPTRPSSSSVTPTPKKGRIGNHDGSSLVAFGGAMSSRIAAAASSSAASGEDDVAAIVERGASDAGGNIRHHPAEAVTRANPVPNPRGTSLRTRLKSQIAELQRKKRLFLQRKVDDERRAMIQKEREDRRMKREEETRRMALMMESIRIEEDRKRRREEVERCINDLYVVVERRISYENDNPGVHYSVGEAMECAIRTVEMRASNEEVEEVRRRTAARRSLAELRRLERSARMMEGAHDIRRRMYEVGTCLHDIVNAVVAGATMANATNNSNATTTAMMHHAVHNPMTTCGGYRRPRQYTTTAIPSSASIAPLITTGAYVRGEGPVIDNMQYASSYHVRPASAAAGHPWAAYRHPMYGGPLPHHPPGVVHRMLTQYPTSSSLSSPMMVHAVPAKAQTLASTTLHPRPILDPYSPYSITHRALSMEIRITKKNAGERFGVSLRYECRSALVPREFDSIVAPGDGVAPPTVSSHPASSSFATTKTRKPRRKRVSYGVVAVVDASAAAYATAGNRLRPGDVILSINGIPVGEGSMSTFSDAARAISDSSPACPNTGVVLCSLTVARATGSGGCPVVVSRGPPPAVVPGPIILPTHVPPPASPLIPFRALGDGTTISGEFTTVEWRALVRGMTNIPHRLFSGALISVTQQEALVAIQKSDEYGGSLRKRGLEALEAKLAHESKHVASEMRRKAERHWTIEWKEESKKYANLPDGGDDAPKLMDSLTDAQRSFLRLAARPVHGCRCGSLSHDYVSDPSCPLYRDVRRFCDDNSIDIKVATNRVSVDATRKDLKTTTMKIKNVLEKAYVDRFVKLRAENSATREEAEFVLEMETIQSSMMKKAVLAPPSLCTLILSAVASMMDKLEEGTKPEPRSTSSKRPSLDSDDSDDDDVPLNTLVQSSAKRMAPNANSLPLKRAKSSDSNINGKWAPHPYCMAEILNHVSLCHGHLFEEPAHADFAWQQRHRSTLTTPLPKEVMFKGNPRTPGTLSFENIRFILDDELMTRLRQSWERSAHNLDDDATEINDEWIVSHLSSDTMTGVRHEIDVMSSLGILTIKASGALVLSENWHERVPHMILNEVKYAWGSKVDVNNLFCVHNKIKATLESYWKQDEYGWRIASHVVDDDDDDAELVFDDEEYQLREQIFRENYSNWVSASLGMGEFGV</sequence>
<evidence type="ECO:0000313" key="3">
    <source>
        <dbReference type="EMBL" id="KAL3807622.1"/>
    </source>
</evidence>
<feature type="compositionally biased region" description="Acidic residues" evidence="1">
    <location>
        <begin position="987"/>
        <end position="996"/>
    </location>
</feature>
<feature type="domain" description="PDZ" evidence="2">
    <location>
        <begin position="604"/>
        <end position="654"/>
    </location>
</feature>
<dbReference type="Gene3D" id="2.30.42.10">
    <property type="match status" value="1"/>
</dbReference>
<feature type="region of interest" description="Disordered" evidence="1">
    <location>
        <begin position="1"/>
        <end position="94"/>
    </location>
</feature>
<reference evidence="3 4" key="1">
    <citation type="submission" date="2024-10" db="EMBL/GenBank/DDBJ databases">
        <title>Updated reference genomes for cyclostephanoid diatoms.</title>
        <authorList>
            <person name="Roberts W.R."/>
            <person name="Alverson A.J."/>
        </authorList>
    </citation>
    <scope>NUCLEOTIDE SEQUENCE [LARGE SCALE GENOMIC DNA]</scope>
    <source>
        <strain evidence="3 4">AJA228-03</strain>
    </source>
</reference>
<evidence type="ECO:0000256" key="1">
    <source>
        <dbReference type="SAM" id="MobiDB-lite"/>
    </source>
</evidence>
<feature type="region of interest" description="Disordered" evidence="1">
    <location>
        <begin position="969"/>
        <end position="1025"/>
    </location>
</feature>
<accession>A0ABD3R5K6</accession>
<evidence type="ECO:0000259" key="2">
    <source>
        <dbReference type="PROSITE" id="PS50106"/>
    </source>
</evidence>
<feature type="region of interest" description="Disordered" evidence="1">
    <location>
        <begin position="106"/>
        <end position="135"/>
    </location>
</feature>
<feature type="compositionally biased region" description="Low complexity" evidence="1">
    <location>
        <begin position="113"/>
        <end position="124"/>
    </location>
</feature>
<dbReference type="Proteomes" id="UP001530377">
    <property type="component" value="Unassembled WGS sequence"/>
</dbReference>
<feature type="compositionally biased region" description="Low complexity" evidence="1">
    <location>
        <begin position="44"/>
        <end position="82"/>
    </location>
</feature>
<dbReference type="InterPro" id="IPR001478">
    <property type="entry name" value="PDZ"/>
</dbReference>
<gene>
    <name evidence="3" type="ORF">ACHAXA_005252</name>
</gene>
<feature type="region of interest" description="Disordered" evidence="1">
    <location>
        <begin position="171"/>
        <end position="199"/>
    </location>
</feature>
<keyword evidence="4" id="KW-1185">Reference proteome</keyword>
<protein>
    <recommendedName>
        <fullName evidence="2">PDZ domain-containing protein</fullName>
    </recommendedName>
</protein>
<comment type="caution">
    <text evidence="3">The sequence shown here is derived from an EMBL/GenBank/DDBJ whole genome shotgun (WGS) entry which is preliminary data.</text>
</comment>
<feature type="region of interest" description="Disordered" evidence="1">
    <location>
        <begin position="573"/>
        <end position="594"/>
    </location>
</feature>
<dbReference type="SUPFAM" id="SSF50156">
    <property type="entry name" value="PDZ domain-like"/>
    <property type="match status" value="1"/>
</dbReference>